<sequence length="174" mass="19494">MSIQLTYSGNLGWIRESTTIANGILSSEEFFNMIADTPGTYDDIKPADLSPADIAGFFRNSSLRLDVREYTDDDPDVGGEFRWKTPNSLWANIGNGRRGCTYAAVLIHECVHALSYHTPGADFTHPYSSGDENYDGSNSDTAPYTIQRQTRESFCREDFTLKEDLIEVKVDESE</sequence>
<evidence type="ECO:0008006" key="3">
    <source>
        <dbReference type="Google" id="ProtNLM"/>
    </source>
</evidence>
<dbReference type="AlphaFoldDB" id="A0A3M9MUN7"/>
<dbReference type="EMBL" id="RJJE01000011">
    <property type="protein sequence ID" value="RNI28915.1"/>
    <property type="molecule type" value="Genomic_DNA"/>
</dbReference>
<evidence type="ECO:0000313" key="2">
    <source>
        <dbReference type="Proteomes" id="UP000271010"/>
    </source>
</evidence>
<gene>
    <name evidence="1" type="ORF">EFA69_12780</name>
</gene>
<dbReference type="RefSeq" id="WP_123133521.1">
    <property type="nucleotide sequence ID" value="NZ_RJJE01000011.1"/>
</dbReference>
<name>A0A3M9MUN7_9BACT</name>
<accession>A0A3M9MUN7</accession>
<comment type="caution">
    <text evidence="1">The sequence shown here is derived from an EMBL/GenBank/DDBJ whole genome shotgun (WGS) entry which is preliminary data.</text>
</comment>
<proteinExistence type="predicted"/>
<reference evidence="1 2" key="1">
    <citation type="submission" date="2018-11" db="EMBL/GenBank/DDBJ databases">
        <title>Rufibacter latericius sp. nov., isolated from water in Baiyang Lake.</title>
        <authorList>
            <person name="Yang Y."/>
        </authorList>
    </citation>
    <scope>NUCLEOTIDE SEQUENCE [LARGE SCALE GENOMIC DNA]</scope>
    <source>
        <strain evidence="1 2">MCC P1</strain>
    </source>
</reference>
<evidence type="ECO:0000313" key="1">
    <source>
        <dbReference type="EMBL" id="RNI28915.1"/>
    </source>
</evidence>
<organism evidence="1 2">
    <name type="scientific">Rufibacter immobilis</name>
    <dbReference type="NCBI Taxonomy" id="1348778"/>
    <lineage>
        <taxon>Bacteria</taxon>
        <taxon>Pseudomonadati</taxon>
        <taxon>Bacteroidota</taxon>
        <taxon>Cytophagia</taxon>
        <taxon>Cytophagales</taxon>
        <taxon>Hymenobacteraceae</taxon>
        <taxon>Rufibacter</taxon>
    </lineage>
</organism>
<dbReference type="Proteomes" id="UP000271010">
    <property type="component" value="Unassembled WGS sequence"/>
</dbReference>
<keyword evidence="2" id="KW-1185">Reference proteome</keyword>
<protein>
    <recommendedName>
        <fullName evidence="3">Lysine-specific metallo-endopeptidase domain-containing protein</fullName>
    </recommendedName>
</protein>
<dbReference type="OrthoDB" id="9867458at2"/>